<dbReference type="Gene3D" id="1.20.1390.10">
    <property type="entry name" value="PWI domain"/>
    <property type="match status" value="1"/>
</dbReference>
<evidence type="ECO:0000256" key="2">
    <source>
        <dbReference type="ARBA" id="ARBA00014280"/>
    </source>
</evidence>
<evidence type="ECO:0000313" key="8">
    <source>
        <dbReference type="Proteomes" id="UP000182334"/>
    </source>
</evidence>
<reference evidence="7 8" key="1">
    <citation type="submission" date="2016-10" db="EMBL/GenBank/DDBJ databases">
        <authorList>
            <person name="de Groot N.N."/>
        </authorList>
    </citation>
    <scope>NUCLEOTIDE SEQUENCE [LARGE SCALE GENOMIC DNA]</scope>
    <source>
        <strain evidence="7 8">CBS 141442</strain>
    </source>
</reference>
<dbReference type="Proteomes" id="UP000182334">
    <property type="component" value="Chromosome I"/>
</dbReference>
<evidence type="ECO:0000256" key="3">
    <source>
        <dbReference type="ARBA" id="ARBA00022728"/>
    </source>
</evidence>
<gene>
    <name evidence="7" type="ORF">SAMEA4029010_CIC11G00000001089</name>
</gene>
<name>A0A1L0B9W4_9ASCO</name>
<dbReference type="InterPro" id="IPR002483">
    <property type="entry name" value="PWI_dom"/>
</dbReference>
<keyword evidence="8" id="KW-1185">Reference proteome</keyword>
<feature type="region of interest" description="Disordered" evidence="5">
    <location>
        <begin position="447"/>
        <end position="469"/>
    </location>
</feature>
<feature type="domain" description="PWI" evidence="6">
    <location>
        <begin position="499"/>
        <end position="557"/>
    </location>
</feature>
<keyword evidence="3" id="KW-0508">mRNA splicing</keyword>
<comment type="similarity">
    <text evidence="1">Belongs to the SNU71 family.</text>
</comment>
<proteinExistence type="inferred from homology"/>
<dbReference type="OrthoDB" id="6275295at2759"/>
<dbReference type="Pfam" id="PF01480">
    <property type="entry name" value="PWI"/>
    <property type="match status" value="1"/>
</dbReference>
<dbReference type="EMBL" id="LT635756">
    <property type="protein sequence ID" value="SGZ46246.1"/>
    <property type="molecule type" value="Genomic_DNA"/>
</dbReference>
<evidence type="ECO:0000259" key="6">
    <source>
        <dbReference type="Pfam" id="PF01480"/>
    </source>
</evidence>
<organism evidence="7 8">
    <name type="scientific">Sungouiella intermedia</name>
    <dbReference type="NCBI Taxonomy" id="45354"/>
    <lineage>
        <taxon>Eukaryota</taxon>
        <taxon>Fungi</taxon>
        <taxon>Dikarya</taxon>
        <taxon>Ascomycota</taxon>
        <taxon>Saccharomycotina</taxon>
        <taxon>Pichiomycetes</taxon>
        <taxon>Metschnikowiaceae</taxon>
        <taxon>Sungouiella</taxon>
    </lineage>
</organism>
<keyword evidence="3" id="KW-0747">Spliceosome</keyword>
<accession>A0A1L0B9W4</accession>
<dbReference type="AlphaFoldDB" id="A0A1L0B9W4"/>
<dbReference type="STRING" id="45354.A0A1L0B9W4"/>
<protein>
    <recommendedName>
        <fullName evidence="2">U1 small nuclear ribonucleoprotein component SNU71</fullName>
    </recommendedName>
</protein>
<dbReference type="GO" id="GO:0005681">
    <property type="term" value="C:spliceosomal complex"/>
    <property type="evidence" value="ECO:0007669"/>
    <property type="project" value="UniProtKB-KW"/>
</dbReference>
<evidence type="ECO:0000313" key="7">
    <source>
        <dbReference type="EMBL" id="SGZ46246.1"/>
    </source>
</evidence>
<keyword evidence="3" id="KW-0507">mRNA processing</keyword>
<evidence type="ECO:0000256" key="5">
    <source>
        <dbReference type="SAM" id="MobiDB-lite"/>
    </source>
</evidence>
<comment type="function">
    <text evidence="4">Component of the U1 snRNP particle, which recognizes and binds the 5'-splice site of pre-mRNA. Together with other non-snRNP factors, U1 snRNP forms the spliceosomal commitment complex, that targets pre-mRNA to the splicing pathway.</text>
</comment>
<evidence type="ECO:0000256" key="4">
    <source>
        <dbReference type="ARBA" id="ARBA00025004"/>
    </source>
</evidence>
<evidence type="ECO:0000256" key="1">
    <source>
        <dbReference type="ARBA" id="ARBA00005544"/>
    </source>
</evidence>
<sequence>MDSIKEVSPFTVSTRNNLSVLSTLRGYKTHQKSDTINTLLIPVIEDQDVEEILNQNNRKKVGNASKVSQNGINVDVSQESVEDIPQDADPKSFVELAELEPKNRQHQTATVLFENFPALRKSLVDHVLHLVTNVAPSTLTKTFQWSILEPGSTGSHSDVTNVFVRFSSTEMAKWVHGNIQQIQDILQGVIIVFDQDLACGESTISFENVKKVGDEVSRIFSNKKNVSIDLKKTGTEDLDEVMQYYRTYKVENSELVEVPKDLKETIVKDIIKFRAKVLSIERDRRKKEIERERRKAKLRLTQIVEGIRSTAEVKDLGEVNAEVDVEVEEKINPLDSLNEDEYEAFLADEEKKAFDDSFQTKLSEMEKLESSEKAKLLTQLDLAANYESNLIDNKLALIDEIKAFQDAESARSSKGSKLRLYYTDHSEYVRIRNIERSQEEKLDALDAQETKEVSVTDTPKPVAAASAESAPAIEEDAMDLEIVVSNFSTKVLLDIQTKIGDLIEEFLGIKEEVLVDYIFEFVKEHNLAQKEELISELLETLDEDSIVVVQQLHDYIRSIARG</sequence>